<dbReference type="EMBL" id="DVOR01000223">
    <property type="protein sequence ID" value="HIV09823.1"/>
    <property type="molecule type" value="Genomic_DNA"/>
</dbReference>
<name>A0A9D1T3Z4_9BACT</name>
<dbReference type="AlphaFoldDB" id="A0A9D1T3Z4"/>
<reference evidence="1" key="1">
    <citation type="submission" date="2020-10" db="EMBL/GenBank/DDBJ databases">
        <authorList>
            <person name="Gilroy R."/>
        </authorList>
    </citation>
    <scope>NUCLEOTIDE SEQUENCE</scope>
    <source>
        <strain evidence="1">35461</strain>
    </source>
</reference>
<sequence length="95" mass="11242">MDNQEVKLFRETITYGDAMVCFQNRYYFFNGPCLDKLTRKSHFEIYRLKGMRDGLDAVIFETDQDSPEACIEAFLEAAIWGGHTFWEVAREMQWV</sequence>
<accession>A0A9D1T3Z4</accession>
<proteinExistence type="predicted"/>
<protein>
    <submittedName>
        <fullName evidence="1">Uncharacterized protein</fullName>
    </submittedName>
</protein>
<evidence type="ECO:0000313" key="1">
    <source>
        <dbReference type="EMBL" id="HIV09823.1"/>
    </source>
</evidence>
<gene>
    <name evidence="1" type="ORF">IAC79_06900</name>
</gene>
<reference evidence="1" key="2">
    <citation type="journal article" date="2021" name="PeerJ">
        <title>Extensive microbial diversity within the chicken gut microbiome revealed by metagenomics and culture.</title>
        <authorList>
            <person name="Gilroy R."/>
            <person name="Ravi A."/>
            <person name="Getino M."/>
            <person name="Pursley I."/>
            <person name="Horton D.L."/>
            <person name="Alikhan N.F."/>
            <person name="Baker D."/>
            <person name="Gharbi K."/>
            <person name="Hall N."/>
            <person name="Watson M."/>
            <person name="Adriaenssens E.M."/>
            <person name="Foster-Nyarko E."/>
            <person name="Jarju S."/>
            <person name="Secka A."/>
            <person name="Antonio M."/>
            <person name="Oren A."/>
            <person name="Chaudhuri R.R."/>
            <person name="La Ragione R."/>
            <person name="Hildebrand F."/>
            <person name="Pallen M.J."/>
        </authorList>
    </citation>
    <scope>NUCLEOTIDE SEQUENCE</scope>
    <source>
        <strain evidence="1">35461</strain>
    </source>
</reference>
<organism evidence="1 2">
    <name type="scientific">Candidatus Spyradenecus faecavium</name>
    <dbReference type="NCBI Taxonomy" id="2840947"/>
    <lineage>
        <taxon>Bacteria</taxon>
        <taxon>Pseudomonadati</taxon>
        <taxon>Lentisphaerota</taxon>
        <taxon>Lentisphaeria</taxon>
        <taxon>Lentisphaerales</taxon>
        <taxon>Lentisphaeraceae</taxon>
        <taxon>Lentisphaeraceae incertae sedis</taxon>
        <taxon>Candidatus Spyradenecus</taxon>
    </lineage>
</organism>
<dbReference type="Proteomes" id="UP000886845">
    <property type="component" value="Unassembled WGS sequence"/>
</dbReference>
<evidence type="ECO:0000313" key="2">
    <source>
        <dbReference type="Proteomes" id="UP000886845"/>
    </source>
</evidence>
<comment type="caution">
    <text evidence="1">The sequence shown here is derived from an EMBL/GenBank/DDBJ whole genome shotgun (WGS) entry which is preliminary data.</text>
</comment>